<feature type="domain" description="Teneurin-like YD-shell" evidence="3">
    <location>
        <begin position="35"/>
        <end position="239"/>
    </location>
</feature>
<dbReference type="Gene3D" id="2.180.10.10">
    <property type="entry name" value="RHS repeat-associated core"/>
    <property type="match status" value="2"/>
</dbReference>
<dbReference type="EMBL" id="JAAQOM010000007">
    <property type="protein sequence ID" value="NIA54680.1"/>
    <property type="molecule type" value="Genomic_DNA"/>
</dbReference>
<sequence>MSIRNFNRPVTSMNPSKSMMNRMTRVGLACLVAFGSSSAWAQTQDTVTTFAYDNLGNIKTISRPLSRTTSYSYDAFGRMTQRNVTVGSATLITKQSFDGLGHVATVTDPRNFVTTYTVDGLGNRSQLSSPDTHGTGYTVDEAGNVLTVTDARDKTTAFQYDALNRLIQAQYQSGVPSKFEYDGGPGGPAIETGNLTRFTDESGSTTITHDMKGRVLTKTQTVSTGGSSAELTLQYSYGSTGSAIGKLETITYPSGARVNYRYDAGGRVTSVTVNPSDGSGGTIASTEVPLLTDVAYTPTGNVQSWRWGNSALPIYQRMYDLDGRLTSYPTDPAGTVRTVTYNAASLATAFTHAGGQSPAQYDQTFTYDTADRLTSFTQGGVTTTYTYDANGNRTQQTGPSVIYTYDTTSNRLSSATFSTPRTYQYDAAGNRIADGLNTYTYSDRGRLAQVSGAAQLSMYYNALGQRVLKAGAAQRIYYVYDEEGHTIGEYGQQYIGTVETVYLGDLPIAVLTPSLILYAFADHIGTPLVLALPYGQIAWDWRNHDPFGNNAPSNSSFLPAYDHRFPGQVADGETGLFYNYFRDYDPQTGRYIQSDPIGLGGGINTYGYVESNPLSNVDQLGLQSDPGGFSTPRPQPLPMPGDVFLPGTGANNAFVASVNHLIKIVKNACKSESSKEECREEAALQLERDQAECLVARAAYGKRGQAICLARAMENYSQRLRECDGK</sequence>
<feature type="signal peptide" evidence="2">
    <location>
        <begin position="1"/>
        <end position="41"/>
    </location>
</feature>
<gene>
    <name evidence="4" type="ORF">HAV22_13640</name>
</gene>
<evidence type="ECO:0000259" key="3">
    <source>
        <dbReference type="Pfam" id="PF25023"/>
    </source>
</evidence>
<evidence type="ECO:0000256" key="2">
    <source>
        <dbReference type="SAM" id="SignalP"/>
    </source>
</evidence>
<name>A0ABX0PBF2_9BURK</name>
<dbReference type="PANTHER" id="PTHR32305">
    <property type="match status" value="1"/>
</dbReference>
<comment type="caution">
    <text evidence="4">The sequence shown here is derived from an EMBL/GenBank/DDBJ whole genome shotgun (WGS) entry which is preliminary data.</text>
</comment>
<accession>A0ABX0PBF2</accession>
<feature type="chain" id="PRO_5046364166" evidence="2">
    <location>
        <begin position="42"/>
        <end position="726"/>
    </location>
</feature>
<evidence type="ECO:0000313" key="4">
    <source>
        <dbReference type="EMBL" id="NIA54680.1"/>
    </source>
</evidence>
<dbReference type="PANTHER" id="PTHR32305:SF15">
    <property type="entry name" value="PROTEIN RHSA-RELATED"/>
    <property type="match status" value="1"/>
</dbReference>
<evidence type="ECO:0000313" key="5">
    <source>
        <dbReference type="Proteomes" id="UP000716322"/>
    </source>
</evidence>
<dbReference type="RefSeq" id="WP_166859620.1">
    <property type="nucleotide sequence ID" value="NZ_JAAQOM010000007.1"/>
</dbReference>
<protein>
    <submittedName>
        <fullName evidence="4">RHS repeat protein</fullName>
    </submittedName>
</protein>
<dbReference type="Pfam" id="PF25023">
    <property type="entry name" value="TEN_YD-shell"/>
    <property type="match status" value="2"/>
</dbReference>
<dbReference type="InterPro" id="IPR031325">
    <property type="entry name" value="RHS_repeat"/>
</dbReference>
<organism evidence="4 5">
    <name type="scientific">Telluria antibiotica</name>
    <dbReference type="NCBI Taxonomy" id="2717319"/>
    <lineage>
        <taxon>Bacteria</taxon>
        <taxon>Pseudomonadati</taxon>
        <taxon>Pseudomonadota</taxon>
        <taxon>Betaproteobacteria</taxon>
        <taxon>Burkholderiales</taxon>
        <taxon>Oxalobacteraceae</taxon>
        <taxon>Telluria group</taxon>
        <taxon>Telluria</taxon>
    </lineage>
</organism>
<reference evidence="4 5" key="1">
    <citation type="submission" date="2020-03" db="EMBL/GenBank/DDBJ databases">
        <title>Genome sequence of strain Massilia sp. TW-1.</title>
        <authorList>
            <person name="Chaudhary D.K."/>
        </authorList>
    </citation>
    <scope>NUCLEOTIDE SEQUENCE [LARGE SCALE GENOMIC DNA]</scope>
    <source>
        <strain evidence="4 5">TW-1</strain>
    </source>
</reference>
<dbReference type="Pfam" id="PF05593">
    <property type="entry name" value="RHS_repeat"/>
    <property type="match status" value="1"/>
</dbReference>
<keyword evidence="5" id="KW-1185">Reference proteome</keyword>
<feature type="domain" description="Teneurin-like YD-shell" evidence="3">
    <location>
        <begin position="359"/>
        <end position="595"/>
    </location>
</feature>
<dbReference type="Proteomes" id="UP000716322">
    <property type="component" value="Unassembled WGS sequence"/>
</dbReference>
<dbReference type="NCBIfam" id="TIGR03696">
    <property type="entry name" value="Rhs_assc_core"/>
    <property type="match status" value="1"/>
</dbReference>
<dbReference type="InterPro" id="IPR022385">
    <property type="entry name" value="Rhs_assc_core"/>
</dbReference>
<dbReference type="InterPro" id="IPR056823">
    <property type="entry name" value="TEN-like_YD-shell"/>
</dbReference>
<proteinExistence type="predicted"/>
<dbReference type="NCBIfam" id="TIGR01643">
    <property type="entry name" value="YD_repeat_2x"/>
    <property type="match status" value="4"/>
</dbReference>
<dbReference type="InterPro" id="IPR050708">
    <property type="entry name" value="T6SS_VgrG/RHS"/>
</dbReference>
<keyword evidence="2" id="KW-0732">Signal</keyword>
<dbReference type="InterPro" id="IPR006530">
    <property type="entry name" value="YD"/>
</dbReference>
<keyword evidence="1" id="KW-0677">Repeat</keyword>
<evidence type="ECO:0000256" key="1">
    <source>
        <dbReference type="ARBA" id="ARBA00022737"/>
    </source>
</evidence>